<feature type="region of interest" description="Disordered" evidence="3">
    <location>
        <begin position="355"/>
        <end position="374"/>
    </location>
</feature>
<reference evidence="5" key="1">
    <citation type="submission" date="2021-01" db="EMBL/GenBank/DDBJ databases">
        <authorList>
            <consortium name="Genoscope - CEA"/>
            <person name="William W."/>
        </authorList>
    </citation>
    <scope>NUCLEOTIDE SEQUENCE</scope>
</reference>
<dbReference type="Proteomes" id="UP000688137">
    <property type="component" value="Unassembled WGS sequence"/>
</dbReference>
<name>A0A8S1K8K5_PARPR</name>
<feature type="repeat" description="RCC1" evidence="2">
    <location>
        <begin position="348"/>
        <end position="400"/>
    </location>
</feature>
<dbReference type="Pfam" id="PF25390">
    <property type="entry name" value="WD40_RLD"/>
    <property type="match status" value="1"/>
</dbReference>
<sequence>MWRRALQNCLKIAFIGSSITFTSSFVFSQEQLYAWGWNNFGQLGIGNSISQYSPQLVPIQNVLFVACKSSVSAAIDKSGKLYTWGRSKFGLLGNGQVENINIPTLVECLKHLDFKYVACGNYHMAAITTDGQLYTWGNQDHGKLGQTFDNSAKLPSREKYEYQKNLGSAKLPELVKLNFKVQQVALGDQFTIILSDEGNVYSVGLNKKGILGYETKNIEEPNFKQIQNLKNIVQIDSGTDFSVALDSDGNMFAWGSNYFGQLGTPSPSVVQIPQQIKGLPKIKQFSCGEQFIAALSKEGVLYTWGFGGDGQLGTPSKQDIPTPHQIQFDQNIDKVSCGQAHVGIVSNNKLYMHGRGKEGQLGRGSETESPNSSRYSPLLVMENVIKIACGGSHSFAIVNQK</sequence>
<dbReference type="PANTHER" id="PTHR22870:SF408">
    <property type="entry name" value="OS09G0560450 PROTEIN"/>
    <property type="match status" value="1"/>
</dbReference>
<dbReference type="EMBL" id="CAJJDM010000012">
    <property type="protein sequence ID" value="CAD8050813.1"/>
    <property type="molecule type" value="Genomic_DNA"/>
</dbReference>
<dbReference type="InterPro" id="IPR000408">
    <property type="entry name" value="Reg_chr_condens"/>
</dbReference>
<evidence type="ECO:0000256" key="1">
    <source>
        <dbReference type="ARBA" id="ARBA00022737"/>
    </source>
</evidence>
<feature type="repeat" description="RCC1" evidence="2">
    <location>
        <begin position="30"/>
        <end position="78"/>
    </location>
</feature>
<dbReference type="InterPro" id="IPR058923">
    <property type="entry name" value="RCC1-like_dom"/>
</dbReference>
<feature type="repeat" description="RCC1" evidence="2">
    <location>
        <begin position="131"/>
        <end position="197"/>
    </location>
</feature>
<accession>A0A8S1K8K5</accession>
<feature type="repeat" description="RCC1" evidence="2">
    <location>
        <begin position="249"/>
        <end position="298"/>
    </location>
</feature>
<keyword evidence="6" id="KW-1185">Reference proteome</keyword>
<evidence type="ECO:0000313" key="5">
    <source>
        <dbReference type="EMBL" id="CAD8050813.1"/>
    </source>
</evidence>
<protein>
    <recommendedName>
        <fullName evidence="4">RCC1-like domain-containing protein</fullName>
    </recommendedName>
</protein>
<feature type="domain" description="RCC1-like" evidence="4">
    <location>
        <begin position="174"/>
        <end position="397"/>
    </location>
</feature>
<proteinExistence type="predicted"/>
<feature type="repeat" description="RCC1" evidence="2">
    <location>
        <begin position="198"/>
        <end position="248"/>
    </location>
</feature>
<feature type="repeat" description="RCC1" evidence="2">
    <location>
        <begin position="79"/>
        <end position="130"/>
    </location>
</feature>
<organism evidence="5 6">
    <name type="scientific">Paramecium primaurelia</name>
    <dbReference type="NCBI Taxonomy" id="5886"/>
    <lineage>
        <taxon>Eukaryota</taxon>
        <taxon>Sar</taxon>
        <taxon>Alveolata</taxon>
        <taxon>Ciliophora</taxon>
        <taxon>Intramacronucleata</taxon>
        <taxon>Oligohymenophorea</taxon>
        <taxon>Peniculida</taxon>
        <taxon>Parameciidae</taxon>
        <taxon>Paramecium</taxon>
    </lineage>
</organism>
<evidence type="ECO:0000256" key="2">
    <source>
        <dbReference type="PROSITE-ProRule" id="PRU00235"/>
    </source>
</evidence>
<dbReference type="AlphaFoldDB" id="A0A8S1K8K5"/>
<dbReference type="PANTHER" id="PTHR22870">
    <property type="entry name" value="REGULATOR OF CHROMOSOME CONDENSATION"/>
    <property type="match status" value="1"/>
</dbReference>
<evidence type="ECO:0000256" key="3">
    <source>
        <dbReference type="SAM" id="MobiDB-lite"/>
    </source>
</evidence>
<evidence type="ECO:0000313" key="6">
    <source>
        <dbReference type="Proteomes" id="UP000688137"/>
    </source>
</evidence>
<feature type="repeat" description="RCC1" evidence="2">
    <location>
        <begin position="299"/>
        <end position="348"/>
    </location>
</feature>
<dbReference type="PROSITE" id="PS50012">
    <property type="entry name" value="RCC1_3"/>
    <property type="match status" value="7"/>
</dbReference>
<comment type="caution">
    <text evidence="5">The sequence shown here is derived from an EMBL/GenBank/DDBJ whole genome shotgun (WGS) entry which is preliminary data.</text>
</comment>
<keyword evidence="1" id="KW-0677">Repeat</keyword>
<dbReference type="Pfam" id="PF00415">
    <property type="entry name" value="RCC1"/>
    <property type="match status" value="2"/>
</dbReference>
<evidence type="ECO:0000259" key="4">
    <source>
        <dbReference type="Pfam" id="PF25390"/>
    </source>
</evidence>
<gene>
    <name evidence="5" type="ORF">PPRIM_AZ9-3.1.T0170245</name>
</gene>
<dbReference type="PROSITE" id="PS00626">
    <property type="entry name" value="RCC1_2"/>
    <property type="match status" value="1"/>
</dbReference>
<dbReference type="InterPro" id="IPR051210">
    <property type="entry name" value="Ub_ligase/GEF_domain"/>
</dbReference>
<dbReference type="OMA" id="IFVWGTG"/>